<dbReference type="Gene3D" id="1.10.1330.10">
    <property type="entry name" value="Dockerin domain"/>
    <property type="match status" value="1"/>
</dbReference>
<dbReference type="RefSeq" id="WP_186934423.1">
    <property type="nucleotide sequence ID" value="NZ_JACOPS010000001.1"/>
</dbReference>
<dbReference type="PROSITE" id="PS51766">
    <property type="entry name" value="DOCKERIN"/>
    <property type="match status" value="1"/>
</dbReference>
<sequence length="493" mass="54791">MKCNLKRVLSILFSATIIISVVINTSVIAGAATGVMTDATQIDVKKNISINSTDVTIYAIEDWAAKYISIPSNFNSSFQLIVSGANQISYYVDGYEKVNISSNGLITPKINTYYWYGNYGTTVEEPNKTPTKITKDIEYGESTIIVCADDVEFEVKVDVVDYSDVYAEKIMDDYVSKNIKNDMSTYEKINIIAKFVAERDYDDGYSSYAGLIIAGGGDCWASTDAIIYMSKSAGLQAWKRNGSKDYGAGSGHMNAMVSDEKEYYEVEAGFTGSAPRYYSVKVRNSLYSYRLDDFDGMQIYQYDGEMYPSVLEIPSEINGNKVTSIATYFAQSHPLIEGNSNINRVILPDTVKEIGDGAFLACENLASITIPKSVLYIGQRALGYLSDSYKREGFIIYGYKNTASEEYANINGFEFIALDEKFFSSGDANGDGSVNAKDRMMLTRYLAKWSSYENINMTSADVNKDGEVNAKDRMILTRHLAKWNGYISLPYTG</sequence>
<gene>
    <name evidence="2" type="ORF">H8R91_00170</name>
</gene>
<feature type="domain" description="Dockerin" evidence="1">
    <location>
        <begin position="421"/>
        <end position="491"/>
    </location>
</feature>
<accession>A0ABR7HHK2</accession>
<comment type="caution">
    <text evidence="2">The sequence shown here is derived from an EMBL/GenBank/DDBJ whole genome shotgun (WGS) entry which is preliminary data.</text>
</comment>
<dbReference type="EMBL" id="JACOPS010000001">
    <property type="protein sequence ID" value="MBC5726960.1"/>
    <property type="molecule type" value="Genomic_DNA"/>
</dbReference>
<dbReference type="InterPro" id="IPR002105">
    <property type="entry name" value="Dockerin_1_rpt"/>
</dbReference>
<proteinExistence type="predicted"/>
<reference evidence="2 3" key="1">
    <citation type="submission" date="2020-08" db="EMBL/GenBank/DDBJ databases">
        <title>Genome public.</title>
        <authorList>
            <person name="Liu C."/>
            <person name="Sun Q."/>
        </authorList>
    </citation>
    <scope>NUCLEOTIDE SEQUENCE [LARGE SCALE GENOMIC DNA]</scope>
    <source>
        <strain evidence="2 3">NSJ-71</strain>
    </source>
</reference>
<dbReference type="CDD" id="cd14256">
    <property type="entry name" value="Dockerin_I"/>
    <property type="match status" value="1"/>
</dbReference>
<organism evidence="2 3">
    <name type="scientific">Ruminococcus intestinalis</name>
    <dbReference type="NCBI Taxonomy" id="2763066"/>
    <lineage>
        <taxon>Bacteria</taxon>
        <taxon>Bacillati</taxon>
        <taxon>Bacillota</taxon>
        <taxon>Clostridia</taxon>
        <taxon>Eubacteriales</taxon>
        <taxon>Oscillospiraceae</taxon>
        <taxon>Ruminococcus</taxon>
    </lineage>
</organism>
<dbReference type="InterPro" id="IPR036439">
    <property type="entry name" value="Dockerin_dom_sf"/>
</dbReference>
<dbReference type="Pfam" id="PF00404">
    <property type="entry name" value="Dockerin_1"/>
    <property type="match status" value="1"/>
</dbReference>
<evidence type="ECO:0000259" key="1">
    <source>
        <dbReference type="PROSITE" id="PS51766"/>
    </source>
</evidence>
<dbReference type="InterPro" id="IPR032675">
    <property type="entry name" value="LRR_dom_sf"/>
</dbReference>
<dbReference type="InterPro" id="IPR026906">
    <property type="entry name" value="LRR_5"/>
</dbReference>
<dbReference type="Gene3D" id="3.80.10.10">
    <property type="entry name" value="Ribonuclease Inhibitor"/>
    <property type="match status" value="1"/>
</dbReference>
<dbReference type="Proteomes" id="UP000636755">
    <property type="component" value="Unassembled WGS sequence"/>
</dbReference>
<dbReference type="SUPFAM" id="SSF63446">
    <property type="entry name" value="Type I dockerin domain"/>
    <property type="match status" value="1"/>
</dbReference>
<evidence type="ECO:0000313" key="3">
    <source>
        <dbReference type="Proteomes" id="UP000636755"/>
    </source>
</evidence>
<dbReference type="InterPro" id="IPR016134">
    <property type="entry name" value="Dockerin_dom"/>
</dbReference>
<name>A0ABR7HHK2_9FIRM</name>
<keyword evidence="3" id="KW-1185">Reference proteome</keyword>
<evidence type="ECO:0000313" key="2">
    <source>
        <dbReference type="EMBL" id="MBC5726960.1"/>
    </source>
</evidence>
<protein>
    <submittedName>
        <fullName evidence="2">Leucine-rich repeat protein</fullName>
    </submittedName>
</protein>
<dbReference type="PROSITE" id="PS00448">
    <property type="entry name" value="CLOS_CELLULOSOME_RPT"/>
    <property type="match status" value="1"/>
</dbReference>
<dbReference type="Pfam" id="PF13306">
    <property type="entry name" value="LRR_5"/>
    <property type="match status" value="1"/>
</dbReference>